<dbReference type="OrthoDB" id="410307at2759"/>
<dbReference type="Gene3D" id="6.10.250.3220">
    <property type="match status" value="1"/>
</dbReference>
<dbReference type="Pfam" id="PF00642">
    <property type="entry name" value="zf-CCCH"/>
    <property type="match status" value="2"/>
</dbReference>
<keyword evidence="2" id="KW-0677">Repeat</keyword>
<reference evidence="8 9" key="1">
    <citation type="journal article" date="2018" name="MBio">
        <title>Comparative Genomics Reveals the Core Gene Toolbox for the Fungus-Insect Symbiosis.</title>
        <authorList>
            <person name="Wang Y."/>
            <person name="Stata M."/>
            <person name="Wang W."/>
            <person name="Stajich J.E."/>
            <person name="White M.M."/>
            <person name="Moncalvo J.M."/>
        </authorList>
    </citation>
    <scope>NUCLEOTIDE SEQUENCE [LARGE SCALE GENOMIC DNA]</scope>
    <source>
        <strain evidence="8 9">SC-DP-2</strain>
    </source>
</reference>
<feature type="zinc finger region" description="C3H1-type" evidence="5">
    <location>
        <begin position="138"/>
        <end position="166"/>
    </location>
</feature>
<proteinExistence type="predicted"/>
<dbReference type="AlphaFoldDB" id="A0A2T9ZDI0"/>
<evidence type="ECO:0000256" key="2">
    <source>
        <dbReference type="ARBA" id="ARBA00022737"/>
    </source>
</evidence>
<evidence type="ECO:0000256" key="1">
    <source>
        <dbReference type="ARBA" id="ARBA00022723"/>
    </source>
</evidence>
<dbReference type="STRING" id="133381.A0A2T9ZDI0"/>
<feature type="zinc finger region" description="C3H1-type" evidence="5">
    <location>
        <begin position="100"/>
        <end position="128"/>
    </location>
</feature>
<dbReference type="SUPFAM" id="SSF90229">
    <property type="entry name" value="CCCH zinc finger"/>
    <property type="match status" value="2"/>
</dbReference>
<dbReference type="GO" id="GO:0003729">
    <property type="term" value="F:mRNA binding"/>
    <property type="evidence" value="ECO:0007669"/>
    <property type="project" value="InterPro"/>
</dbReference>
<feature type="domain" description="C3H1-type" evidence="7">
    <location>
        <begin position="138"/>
        <end position="166"/>
    </location>
</feature>
<sequence length="489" mass="55346">MSCRYFSENTKSFPVQNPLVAEESLSQLYHRSLIKETLEESDDSSETLDNLPKSQLGDKKYSMSKKKAPTKPTKAQPTKKKGNNNLSSPSNKDDLSDENTFKTELCNKWTQTGHCAYGDLCRFAHGISELKSRTRHPKYRTSICNNFSKYGYCPYESRCDFVHVISKNGKIYSGYNESMKGESKGSNYNDEPFKKRTESKQLSAPQNNQSMPQRDIKENPTKKPASTEIKLKPSLLSNKIASTTNILDKYIYDMQYKGYCINETEFGAIPKGSSPLNRPERFYLPPVPIEMPDQSGLGYTNQAISQTNTQANLSTHNFSASYSTVNRNPSTETNPGLLWDAGYYNLSQKEKIVGELSSSFGLMSLGCGTSLKAPSEKAAERTNLYQNDAFGYNWNHGGLLQPLNTTNESKWTENYASNCYYTSEKNDLDKNYCLDYQKQLLSGPLDQKGYPFQVYQGIVKDQTDPYLLQYSVPTTKNKSYNPLAKYPFM</sequence>
<dbReference type="EMBL" id="MBFS01000367">
    <property type="protein sequence ID" value="PVV02658.1"/>
    <property type="molecule type" value="Genomic_DNA"/>
</dbReference>
<dbReference type="FunFam" id="4.10.1000.10:FF:000001">
    <property type="entry name" value="zinc finger CCCH domain-containing protein 15-like"/>
    <property type="match status" value="1"/>
</dbReference>
<feature type="compositionally biased region" description="Polar residues" evidence="6">
    <location>
        <begin position="200"/>
        <end position="212"/>
    </location>
</feature>
<protein>
    <recommendedName>
        <fullName evidence="7">C3H1-type domain-containing protein</fullName>
    </recommendedName>
</protein>
<evidence type="ECO:0000256" key="3">
    <source>
        <dbReference type="ARBA" id="ARBA00022771"/>
    </source>
</evidence>
<dbReference type="InterPro" id="IPR000571">
    <property type="entry name" value="Znf_CCCH"/>
</dbReference>
<evidence type="ECO:0000256" key="6">
    <source>
        <dbReference type="SAM" id="MobiDB-lite"/>
    </source>
</evidence>
<dbReference type="InterPro" id="IPR036855">
    <property type="entry name" value="Znf_CCCH_sf"/>
</dbReference>
<dbReference type="Proteomes" id="UP000245609">
    <property type="component" value="Unassembled WGS sequence"/>
</dbReference>
<keyword evidence="3 5" id="KW-0863">Zinc-finger</keyword>
<dbReference type="PANTHER" id="PTHR12547:SF18">
    <property type="entry name" value="PROTEIN TIS11"/>
    <property type="match status" value="1"/>
</dbReference>
<dbReference type="InterPro" id="IPR045877">
    <property type="entry name" value="ZFP36-like"/>
</dbReference>
<feature type="domain" description="C3H1-type" evidence="7">
    <location>
        <begin position="100"/>
        <end position="128"/>
    </location>
</feature>
<organism evidence="8 9">
    <name type="scientific">Smittium megazygosporum</name>
    <dbReference type="NCBI Taxonomy" id="133381"/>
    <lineage>
        <taxon>Eukaryota</taxon>
        <taxon>Fungi</taxon>
        <taxon>Fungi incertae sedis</taxon>
        <taxon>Zoopagomycota</taxon>
        <taxon>Kickxellomycotina</taxon>
        <taxon>Harpellomycetes</taxon>
        <taxon>Harpellales</taxon>
        <taxon>Legeriomycetaceae</taxon>
        <taxon>Smittium</taxon>
    </lineage>
</organism>
<evidence type="ECO:0000259" key="7">
    <source>
        <dbReference type="PROSITE" id="PS50103"/>
    </source>
</evidence>
<dbReference type="SMART" id="SM00356">
    <property type="entry name" value="ZnF_C3H1"/>
    <property type="match status" value="2"/>
</dbReference>
<accession>A0A2T9ZDI0</accession>
<keyword evidence="4 5" id="KW-0862">Zinc</keyword>
<evidence type="ECO:0000256" key="4">
    <source>
        <dbReference type="ARBA" id="ARBA00022833"/>
    </source>
</evidence>
<evidence type="ECO:0000256" key="5">
    <source>
        <dbReference type="PROSITE-ProRule" id="PRU00723"/>
    </source>
</evidence>
<feature type="region of interest" description="Disordered" evidence="6">
    <location>
        <begin position="38"/>
        <end position="97"/>
    </location>
</feature>
<keyword evidence="1 5" id="KW-0479">Metal-binding</keyword>
<evidence type="ECO:0000313" key="8">
    <source>
        <dbReference type="EMBL" id="PVV02658.1"/>
    </source>
</evidence>
<dbReference type="GO" id="GO:0008270">
    <property type="term" value="F:zinc ion binding"/>
    <property type="evidence" value="ECO:0007669"/>
    <property type="project" value="UniProtKB-KW"/>
</dbReference>
<evidence type="ECO:0000313" key="9">
    <source>
        <dbReference type="Proteomes" id="UP000245609"/>
    </source>
</evidence>
<feature type="region of interest" description="Disordered" evidence="6">
    <location>
        <begin position="175"/>
        <end position="230"/>
    </location>
</feature>
<comment type="caution">
    <text evidence="8">The sequence shown here is derived from an EMBL/GenBank/DDBJ whole genome shotgun (WGS) entry which is preliminary data.</text>
</comment>
<name>A0A2T9ZDI0_9FUNG</name>
<dbReference type="PROSITE" id="PS50103">
    <property type="entry name" value="ZF_C3H1"/>
    <property type="match status" value="2"/>
</dbReference>
<dbReference type="PANTHER" id="PTHR12547">
    <property type="entry name" value="CCCH ZINC FINGER/TIS11-RELATED"/>
    <property type="match status" value="1"/>
</dbReference>
<dbReference type="Gene3D" id="4.10.1000.10">
    <property type="entry name" value="Zinc finger, CCCH-type"/>
    <property type="match status" value="1"/>
</dbReference>
<keyword evidence="9" id="KW-1185">Reference proteome</keyword>
<gene>
    <name evidence="8" type="ORF">BB560_002885</name>
</gene>